<evidence type="ECO:0000313" key="7">
    <source>
        <dbReference type="EMBL" id="SDX34709.1"/>
    </source>
</evidence>
<keyword evidence="3" id="KW-0378">Hydrolase</keyword>
<keyword evidence="4" id="KW-0862">Zinc</keyword>
<name>A0A1H3B0W5_ACIFE</name>
<feature type="domain" description="Peptidase M20 dimerisation" evidence="6">
    <location>
        <begin position="173"/>
        <end position="266"/>
    </location>
</feature>
<gene>
    <name evidence="7" type="ORF">SAMN05216495_1254</name>
</gene>
<comment type="cofactor">
    <cofactor evidence="1">
        <name>Zn(2+)</name>
        <dbReference type="ChEBI" id="CHEBI:29105"/>
    </cofactor>
</comment>
<dbReference type="InterPro" id="IPR001261">
    <property type="entry name" value="ArgE/DapE_CS"/>
</dbReference>
<dbReference type="Proteomes" id="UP000182379">
    <property type="component" value="Unassembled WGS sequence"/>
</dbReference>
<dbReference type="PROSITE" id="PS00759">
    <property type="entry name" value="ARGE_DAPE_CPG2_2"/>
    <property type="match status" value="1"/>
</dbReference>
<evidence type="ECO:0000256" key="5">
    <source>
        <dbReference type="PIRSR" id="PIRSR037238-1"/>
    </source>
</evidence>
<dbReference type="Gene3D" id="3.40.630.10">
    <property type="entry name" value="Zn peptidases"/>
    <property type="match status" value="1"/>
</dbReference>
<dbReference type="PANTHER" id="PTHR43808">
    <property type="entry name" value="ACETYLORNITHINE DEACETYLASE"/>
    <property type="match status" value="1"/>
</dbReference>
<dbReference type="InterPro" id="IPR017150">
    <property type="entry name" value="Pept_M20_glutamate_carboxypep"/>
</dbReference>
<dbReference type="EMBL" id="FNOP01000025">
    <property type="protein sequence ID" value="SDX34709.1"/>
    <property type="molecule type" value="Genomic_DNA"/>
</dbReference>
<dbReference type="Pfam" id="PF01546">
    <property type="entry name" value="Peptidase_M20"/>
    <property type="match status" value="1"/>
</dbReference>
<organism evidence="7 8">
    <name type="scientific">Acidaminococcus fermentans</name>
    <dbReference type="NCBI Taxonomy" id="905"/>
    <lineage>
        <taxon>Bacteria</taxon>
        <taxon>Bacillati</taxon>
        <taxon>Bacillota</taxon>
        <taxon>Negativicutes</taxon>
        <taxon>Acidaminococcales</taxon>
        <taxon>Acidaminococcaceae</taxon>
        <taxon>Acidaminococcus</taxon>
    </lineage>
</organism>
<dbReference type="PIRSF" id="PIRSF037238">
    <property type="entry name" value="Carboxypeptidase_G2"/>
    <property type="match status" value="1"/>
</dbReference>
<comment type="caution">
    <text evidence="7">The sequence shown here is derived from an EMBL/GenBank/DDBJ whole genome shotgun (WGS) entry which is preliminary data.</text>
</comment>
<sequence length="373" mass="40551">MTFAVKDYLRDLETLVNMDSFSTCPEGTARVADWIRQRLDGAGWQTELISVGDQVGPCLKAVWGNPDHYDVILLGHMDTVFPMGTVKDRPFSIEGDHYKGPGSADMKCGDLFMVYLAEAVSRENLQGNLCLLFNPDEEISSRYSRPVIEREARKAAHALIMESARPNGDLVNQRKGICKYTLTFEGIASHAGVNPDKGASAINEFICWGEKIIPLADRAAGTTVNIGLVQGGTAANVVPAQCRCVIDVRIEKNSEGDRIDRAIRELEAHPFDPRVKVRVEGGVARPPMMPSEKTLAFCRLAEEVGRKEGVSFQWQAAGGGSDGNFTSALGIPTLDGLGPVGGNGHAVTEYGVISSLESRFRFLKALVEAVLRK</sequence>
<dbReference type="CDD" id="cd03885">
    <property type="entry name" value="M20_CPDG2"/>
    <property type="match status" value="1"/>
</dbReference>
<dbReference type="AlphaFoldDB" id="A0A1H3B0W5"/>
<dbReference type="SUPFAM" id="SSF55031">
    <property type="entry name" value="Bacterial exopeptidase dimerisation domain"/>
    <property type="match status" value="1"/>
</dbReference>
<evidence type="ECO:0000256" key="1">
    <source>
        <dbReference type="ARBA" id="ARBA00001947"/>
    </source>
</evidence>
<reference evidence="7 8" key="1">
    <citation type="submission" date="2016-10" db="EMBL/GenBank/DDBJ databases">
        <authorList>
            <person name="Varghese N."/>
            <person name="Submissions S."/>
        </authorList>
    </citation>
    <scope>NUCLEOTIDE SEQUENCE [LARGE SCALE GENOMIC DNA]</scope>
    <source>
        <strain evidence="7 8">WCC6</strain>
    </source>
</reference>
<dbReference type="InterPro" id="IPR036264">
    <property type="entry name" value="Bact_exopeptidase_dim_dom"/>
</dbReference>
<dbReference type="InterPro" id="IPR011650">
    <property type="entry name" value="Peptidase_M20_dimer"/>
</dbReference>
<dbReference type="Pfam" id="PF07687">
    <property type="entry name" value="M20_dimer"/>
    <property type="match status" value="1"/>
</dbReference>
<dbReference type="GO" id="GO:0046872">
    <property type="term" value="F:metal ion binding"/>
    <property type="evidence" value="ECO:0007669"/>
    <property type="project" value="UniProtKB-KW"/>
</dbReference>
<dbReference type="RefSeq" id="WP_074708446.1">
    <property type="nucleotide sequence ID" value="NZ_CAMEFB010000012.1"/>
</dbReference>
<dbReference type="PANTHER" id="PTHR43808:SF9">
    <property type="entry name" value="BLL0789 PROTEIN"/>
    <property type="match status" value="1"/>
</dbReference>
<evidence type="ECO:0000313" key="8">
    <source>
        <dbReference type="Proteomes" id="UP000182379"/>
    </source>
</evidence>
<keyword evidence="7" id="KW-0121">Carboxypeptidase</keyword>
<evidence type="ECO:0000256" key="2">
    <source>
        <dbReference type="ARBA" id="ARBA00022723"/>
    </source>
</evidence>
<proteinExistence type="predicted"/>
<dbReference type="InterPro" id="IPR002933">
    <property type="entry name" value="Peptidase_M20"/>
</dbReference>
<keyword evidence="7" id="KW-0645">Protease</keyword>
<dbReference type="Gene3D" id="3.30.70.360">
    <property type="match status" value="1"/>
</dbReference>
<evidence type="ECO:0000256" key="3">
    <source>
        <dbReference type="ARBA" id="ARBA00022801"/>
    </source>
</evidence>
<dbReference type="GO" id="GO:0004180">
    <property type="term" value="F:carboxypeptidase activity"/>
    <property type="evidence" value="ECO:0007669"/>
    <property type="project" value="UniProtKB-KW"/>
</dbReference>
<evidence type="ECO:0000259" key="6">
    <source>
        <dbReference type="Pfam" id="PF07687"/>
    </source>
</evidence>
<protein>
    <submittedName>
        <fullName evidence="7">Glutamate carboxypeptidase</fullName>
    </submittedName>
</protein>
<evidence type="ECO:0000256" key="4">
    <source>
        <dbReference type="ARBA" id="ARBA00022833"/>
    </source>
</evidence>
<accession>A0A1H3B0W5</accession>
<feature type="active site" evidence="5">
    <location>
        <position position="78"/>
    </location>
</feature>
<dbReference type="InterPro" id="IPR050072">
    <property type="entry name" value="Peptidase_M20A"/>
</dbReference>
<dbReference type="SUPFAM" id="SSF53187">
    <property type="entry name" value="Zn-dependent exopeptidases"/>
    <property type="match status" value="1"/>
</dbReference>
<keyword evidence="2" id="KW-0479">Metal-binding</keyword>
<feature type="active site" description="Proton acceptor" evidence="5">
    <location>
        <position position="137"/>
    </location>
</feature>